<dbReference type="PANTHER" id="PTHR10641">
    <property type="entry name" value="MYB FAMILY TRANSCRIPTION FACTOR"/>
    <property type="match status" value="1"/>
</dbReference>
<proteinExistence type="predicted"/>
<dbReference type="Pfam" id="PF00249">
    <property type="entry name" value="Myb_DNA-binding"/>
    <property type="match status" value="4"/>
</dbReference>
<sequence>MVRTPCCDKSGLKKGTWTPEEDRKLMGYVTRYGCWNWRQLPKYAGLSRCGKSCRLRWMNYLRPNIKRGNYSKEEEDIIIRLHEQLGNRWSTIAAELPGRTDNEIKNHWHTNLKKRLMLQNSVTDDQKSVQNSQSEASSQEEVSKPPQEFDINPMNTPQILESSTSTSSSTDDQVSSITIDTTPVEFNRSSETIIQEDSREREREKMGHKLRKTKMVRTPSCDKSGLKKGTWTPEEDRKLMDYVTRYGCWNWRQLPKYAGLSRCGKSCRLRWMNYLRPNIKRGNYSKEEEDIIIRLHEQLGNRWSTIAAELPGRTDNEIKNHWHTNLKKRLMLQNSVTDYQKSVQNSQSETSSQRKCQNHHKNSILIL</sequence>
<dbReference type="InterPro" id="IPR017930">
    <property type="entry name" value="Myb_dom"/>
</dbReference>
<dbReference type="InterPro" id="IPR015495">
    <property type="entry name" value="Myb_TF_plants"/>
</dbReference>
<feature type="compositionally biased region" description="Low complexity" evidence="7">
    <location>
        <begin position="162"/>
        <end position="182"/>
    </location>
</feature>
<evidence type="ECO:0000256" key="6">
    <source>
        <dbReference type="ARBA" id="ARBA00023242"/>
    </source>
</evidence>
<dbReference type="Proteomes" id="UP001280121">
    <property type="component" value="Unassembled WGS sequence"/>
</dbReference>
<keyword evidence="4" id="KW-0238">DNA-binding</keyword>
<dbReference type="FunFam" id="1.10.10.60:FF:000015">
    <property type="entry name" value="Transcription factor RAX3"/>
    <property type="match status" value="1"/>
</dbReference>
<feature type="region of interest" description="Disordered" evidence="7">
    <location>
        <begin position="341"/>
        <end position="367"/>
    </location>
</feature>
<evidence type="ECO:0000256" key="7">
    <source>
        <dbReference type="SAM" id="MobiDB-lite"/>
    </source>
</evidence>
<evidence type="ECO:0000256" key="2">
    <source>
        <dbReference type="ARBA" id="ARBA00022737"/>
    </source>
</evidence>
<feature type="compositionally biased region" description="Polar residues" evidence="7">
    <location>
        <begin position="341"/>
        <end position="355"/>
    </location>
</feature>
<dbReference type="EMBL" id="JANJYI010000005">
    <property type="protein sequence ID" value="KAK2650947.1"/>
    <property type="molecule type" value="Genomic_DNA"/>
</dbReference>
<keyword evidence="11" id="KW-1185">Reference proteome</keyword>
<evidence type="ECO:0000259" key="8">
    <source>
        <dbReference type="PROSITE" id="PS50090"/>
    </source>
</evidence>
<dbReference type="PROSITE" id="PS50090">
    <property type="entry name" value="MYB_LIKE"/>
    <property type="match status" value="4"/>
</dbReference>
<dbReference type="GO" id="GO:0003677">
    <property type="term" value="F:DNA binding"/>
    <property type="evidence" value="ECO:0007669"/>
    <property type="project" value="UniProtKB-KW"/>
</dbReference>
<feature type="domain" description="Myb-like" evidence="8">
    <location>
        <begin position="223"/>
        <end position="275"/>
    </location>
</feature>
<dbReference type="Gene3D" id="1.10.10.60">
    <property type="entry name" value="Homeodomain-like"/>
    <property type="match status" value="4"/>
</dbReference>
<keyword evidence="5" id="KW-0804">Transcription</keyword>
<name>A0AAD9UAL7_9ROSI</name>
<evidence type="ECO:0000256" key="1">
    <source>
        <dbReference type="ARBA" id="ARBA00004123"/>
    </source>
</evidence>
<comment type="caution">
    <text evidence="10">The sequence shown here is derived from an EMBL/GenBank/DDBJ whole genome shotgun (WGS) entry which is preliminary data.</text>
</comment>
<feature type="compositionally biased region" description="Low complexity" evidence="7">
    <location>
        <begin position="128"/>
        <end position="140"/>
    </location>
</feature>
<dbReference type="FunFam" id="1.10.10.60:FF:000001">
    <property type="entry name" value="MYB-related transcription factor"/>
    <property type="match status" value="1"/>
</dbReference>
<feature type="domain" description="HTH myb-type" evidence="9">
    <location>
        <begin position="9"/>
        <end position="61"/>
    </location>
</feature>
<dbReference type="SUPFAM" id="SSF46689">
    <property type="entry name" value="Homeodomain-like"/>
    <property type="match status" value="2"/>
</dbReference>
<keyword evidence="3" id="KW-0805">Transcription regulation</keyword>
<dbReference type="InterPro" id="IPR009057">
    <property type="entry name" value="Homeodomain-like_sf"/>
</dbReference>
<evidence type="ECO:0000313" key="10">
    <source>
        <dbReference type="EMBL" id="KAK2650947.1"/>
    </source>
</evidence>
<evidence type="ECO:0000256" key="4">
    <source>
        <dbReference type="ARBA" id="ARBA00023125"/>
    </source>
</evidence>
<dbReference type="AlphaFoldDB" id="A0AAD9UAL7"/>
<evidence type="ECO:0000313" key="11">
    <source>
        <dbReference type="Proteomes" id="UP001280121"/>
    </source>
</evidence>
<gene>
    <name evidence="10" type="ORF">Ddye_018436</name>
</gene>
<accession>A0AAD9UAL7</accession>
<dbReference type="CDD" id="cd00167">
    <property type="entry name" value="SANT"/>
    <property type="match status" value="4"/>
</dbReference>
<keyword evidence="2" id="KW-0677">Repeat</keyword>
<organism evidence="10 11">
    <name type="scientific">Dipteronia dyeriana</name>
    <dbReference type="NCBI Taxonomy" id="168575"/>
    <lineage>
        <taxon>Eukaryota</taxon>
        <taxon>Viridiplantae</taxon>
        <taxon>Streptophyta</taxon>
        <taxon>Embryophyta</taxon>
        <taxon>Tracheophyta</taxon>
        <taxon>Spermatophyta</taxon>
        <taxon>Magnoliopsida</taxon>
        <taxon>eudicotyledons</taxon>
        <taxon>Gunneridae</taxon>
        <taxon>Pentapetalae</taxon>
        <taxon>rosids</taxon>
        <taxon>malvids</taxon>
        <taxon>Sapindales</taxon>
        <taxon>Sapindaceae</taxon>
        <taxon>Hippocastanoideae</taxon>
        <taxon>Acereae</taxon>
        <taxon>Dipteronia</taxon>
    </lineage>
</organism>
<dbReference type="PROSITE" id="PS51294">
    <property type="entry name" value="HTH_MYB"/>
    <property type="match status" value="4"/>
</dbReference>
<dbReference type="InterPro" id="IPR001005">
    <property type="entry name" value="SANT/Myb"/>
</dbReference>
<feature type="domain" description="HTH myb-type" evidence="9">
    <location>
        <begin position="223"/>
        <end position="275"/>
    </location>
</feature>
<comment type="subcellular location">
    <subcellularLocation>
        <location evidence="1">Nucleus</location>
    </subcellularLocation>
</comment>
<evidence type="ECO:0000256" key="5">
    <source>
        <dbReference type="ARBA" id="ARBA00023163"/>
    </source>
</evidence>
<dbReference type="GO" id="GO:0005634">
    <property type="term" value="C:nucleus"/>
    <property type="evidence" value="ECO:0007669"/>
    <property type="project" value="UniProtKB-SubCell"/>
</dbReference>
<feature type="domain" description="Myb-like" evidence="8">
    <location>
        <begin position="62"/>
        <end position="112"/>
    </location>
</feature>
<dbReference type="PANTHER" id="PTHR10641:SF1418">
    <property type="entry name" value="MYB-RELATED TRANSCRIPTION FACTOR"/>
    <property type="match status" value="1"/>
</dbReference>
<feature type="compositionally biased region" description="Basic residues" evidence="7">
    <location>
        <begin position="356"/>
        <end position="367"/>
    </location>
</feature>
<feature type="domain" description="HTH myb-type" evidence="9">
    <location>
        <begin position="62"/>
        <end position="116"/>
    </location>
</feature>
<feature type="domain" description="Myb-like" evidence="8">
    <location>
        <begin position="9"/>
        <end position="61"/>
    </location>
</feature>
<feature type="domain" description="Myb-like" evidence="8">
    <location>
        <begin position="276"/>
        <end position="326"/>
    </location>
</feature>
<evidence type="ECO:0000256" key="3">
    <source>
        <dbReference type="ARBA" id="ARBA00023015"/>
    </source>
</evidence>
<protein>
    <submittedName>
        <fullName evidence="10">Uncharacterized protein</fullName>
    </submittedName>
</protein>
<feature type="domain" description="HTH myb-type" evidence="9">
    <location>
        <begin position="276"/>
        <end position="330"/>
    </location>
</feature>
<evidence type="ECO:0000259" key="9">
    <source>
        <dbReference type="PROSITE" id="PS51294"/>
    </source>
</evidence>
<reference evidence="10" key="1">
    <citation type="journal article" date="2023" name="Plant J.">
        <title>Genome sequences and population genomics provide insights into the demographic history, inbreeding, and mutation load of two 'living fossil' tree species of Dipteronia.</title>
        <authorList>
            <person name="Feng Y."/>
            <person name="Comes H.P."/>
            <person name="Chen J."/>
            <person name="Zhu S."/>
            <person name="Lu R."/>
            <person name="Zhang X."/>
            <person name="Li P."/>
            <person name="Qiu J."/>
            <person name="Olsen K.M."/>
            <person name="Qiu Y."/>
        </authorList>
    </citation>
    <scope>NUCLEOTIDE SEQUENCE</scope>
    <source>
        <strain evidence="10">KIB01</strain>
    </source>
</reference>
<feature type="region of interest" description="Disordered" evidence="7">
    <location>
        <begin position="123"/>
        <end position="182"/>
    </location>
</feature>
<dbReference type="SMART" id="SM00717">
    <property type="entry name" value="SANT"/>
    <property type="match status" value="4"/>
</dbReference>
<keyword evidence="6" id="KW-0539">Nucleus</keyword>